<comment type="caution">
    <text evidence="2">The sequence shown here is derived from an EMBL/GenBank/DDBJ whole genome shotgun (WGS) entry which is preliminary data.</text>
</comment>
<sequence length="38" mass="4131">MCEGARAMASMEKMLVGVSGQIRGRRNRNGGDGRRHGQ</sequence>
<organism evidence="2 3">
    <name type="scientific">Trifolium medium</name>
    <dbReference type="NCBI Taxonomy" id="97028"/>
    <lineage>
        <taxon>Eukaryota</taxon>
        <taxon>Viridiplantae</taxon>
        <taxon>Streptophyta</taxon>
        <taxon>Embryophyta</taxon>
        <taxon>Tracheophyta</taxon>
        <taxon>Spermatophyta</taxon>
        <taxon>Magnoliopsida</taxon>
        <taxon>eudicotyledons</taxon>
        <taxon>Gunneridae</taxon>
        <taxon>Pentapetalae</taxon>
        <taxon>rosids</taxon>
        <taxon>fabids</taxon>
        <taxon>Fabales</taxon>
        <taxon>Fabaceae</taxon>
        <taxon>Papilionoideae</taxon>
        <taxon>50 kb inversion clade</taxon>
        <taxon>NPAAA clade</taxon>
        <taxon>Hologalegina</taxon>
        <taxon>IRL clade</taxon>
        <taxon>Trifolieae</taxon>
        <taxon>Trifolium</taxon>
    </lineage>
</organism>
<name>A0A392TDG1_9FABA</name>
<feature type="compositionally biased region" description="Basic and acidic residues" evidence="1">
    <location>
        <begin position="29"/>
        <end position="38"/>
    </location>
</feature>
<protein>
    <submittedName>
        <fullName evidence="2">Uncharacterized protein</fullName>
    </submittedName>
</protein>
<evidence type="ECO:0000256" key="1">
    <source>
        <dbReference type="SAM" id="MobiDB-lite"/>
    </source>
</evidence>
<dbReference type="AlphaFoldDB" id="A0A392TDG1"/>
<reference evidence="2 3" key="1">
    <citation type="journal article" date="2018" name="Front. Plant Sci.">
        <title>Red Clover (Trifolium pratense) and Zigzag Clover (T. medium) - A Picture of Genomic Similarities and Differences.</title>
        <authorList>
            <person name="Dluhosova J."/>
            <person name="Istvanek J."/>
            <person name="Nedelnik J."/>
            <person name="Repkova J."/>
        </authorList>
    </citation>
    <scope>NUCLEOTIDE SEQUENCE [LARGE SCALE GENOMIC DNA]</scope>
    <source>
        <strain evidence="3">cv. 10/8</strain>
        <tissue evidence="2">Leaf</tissue>
    </source>
</reference>
<evidence type="ECO:0000313" key="2">
    <source>
        <dbReference type="EMBL" id="MCI58952.1"/>
    </source>
</evidence>
<proteinExistence type="predicted"/>
<dbReference type="Proteomes" id="UP000265520">
    <property type="component" value="Unassembled WGS sequence"/>
</dbReference>
<accession>A0A392TDG1</accession>
<keyword evidence="3" id="KW-1185">Reference proteome</keyword>
<feature type="region of interest" description="Disordered" evidence="1">
    <location>
        <begin position="16"/>
        <end position="38"/>
    </location>
</feature>
<dbReference type="EMBL" id="LXQA010554505">
    <property type="protein sequence ID" value="MCI58952.1"/>
    <property type="molecule type" value="Genomic_DNA"/>
</dbReference>
<evidence type="ECO:0000313" key="3">
    <source>
        <dbReference type="Proteomes" id="UP000265520"/>
    </source>
</evidence>